<dbReference type="Proteomes" id="UP000704611">
    <property type="component" value="Unassembled WGS sequence"/>
</dbReference>
<keyword evidence="3" id="KW-0349">Heme</keyword>
<protein>
    <submittedName>
        <fullName evidence="5">Fatty acid cis/trans isomerase</fullName>
    </submittedName>
</protein>
<keyword evidence="5" id="KW-0413">Isomerase</keyword>
<evidence type="ECO:0000313" key="5">
    <source>
        <dbReference type="EMBL" id="MBV2128993.1"/>
    </source>
</evidence>
<dbReference type="PROSITE" id="PS51007">
    <property type="entry name" value="CYTC"/>
    <property type="match status" value="1"/>
</dbReference>
<comment type="caution">
    <text evidence="5">The sequence shown here is derived from an EMBL/GenBank/DDBJ whole genome shotgun (WGS) entry which is preliminary data.</text>
</comment>
<feature type="domain" description="Cytochrome c" evidence="4">
    <location>
        <begin position="40"/>
        <end position="213"/>
    </location>
</feature>
<sequence length="787" mass="88556">MKFSIIILLFGCLGFVALSSFKLDLNYGKASATNRAASSDATAAQAELYQELAKPIIERRCVVCHACYDAPCQLKMSSAEGISRGANPQTVYDGARVTAATPQRLFVDASGPAEWRKRGFHPVLNERRQTAEANIKGSLLAQMLLLKQQHPLPSAKRLDDSFDLSLNRAQQCTTIEKFDNYASKQPLAGMPYGLPGLAEDEHQTLINWLASGAAMPEAVNLPETALRAVAQLEQFLNADTMKMQLSARYIYEHLFASHLYFPALAEPGQQPQFYKLMRSATAPGQPVNVIASRRPFDDPKVNRVYYRLVPVVSSIVHKTHQPYAINDELLAKWQQWFVNADYQVTSLPGYQPEIAANPLTAFAQLPVNARYRFMLERAEHTIMGYIKGPVCRGQVALNVINDHFWVYFVDPDMLNSVQLEKFYQSQQANLRLPAEDESTTLPTHWLDFAKRQGNFLRARNQFLANAVDPQRYLTPATIWDGDGTNLNASLTVFRHFDNATVIKGLIGAPPKTAWVIDYVLLERIHYLLVAGFDVHGNFGHQLMTRLYMDFLRMEGESNFLAFLPPAQRRTELADWYQNSAPELSRFLDEDINPFNQPSGISFNTDNQKAELYQLFGQHLEQVQPAEHQLSNSKLADSSMQLLQQLAGLTGLPATTLPEVTMIMIEPVDGSAPELFTLIRNSAHFNVNSLFAEEDNRDPANDNMTLVHGLLGSYPDAFWHLQETDIGKLVAAAQQISNEQDYAGLLDEFGVRRTNPNFWTFSDNINALFQQRNPVSGGWLDYNRLENR</sequence>
<evidence type="ECO:0000259" key="4">
    <source>
        <dbReference type="PROSITE" id="PS51007"/>
    </source>
</evidence>
<reference evidence="5 6" key="1">
    <citation type="submission" date="2021-06" db="EMBL/GenBank/DDBJ databases">
        <title>Rheinheimera indica sp. nov., isolated from deep-sea sediment.</title>
        <authorList>
            <person name="Wang Z."/>
            <person name="Zhang X.-Y."/>
        </authorList>
    </citation>
    <scope>NUCLEOTIDE SEQUENCE [LARGE SCALE GENOMIC DNA]</scope>
    <source>
        <strain evidence="5 6">SM2107</strain>
    </source>
</reference>
<accession>A0ABS6MJL5</accession>
<keyword evidence="6" id="KW-1185">Reference proteome</keyword>
<dbReference type="EMBL" id="JAHRID010000003">
    <property type="protein sequence ID" value="MBV2128993.1"/>
    <property type="molecule type" value="Genomic_DNA"/>
</dbReference>
<proteinExistence type="predicted"/>
<evidence type="ECO:0000256" key="1">
    <source>
        <dbReference type="ARBA" id="ARBA00022723"/>
    </source>
</evidence>
<organism evidence="5 6">
    <name type="scientific">Arsukibacterium indicum</name>
    <dbReference type="NCBI Taxonomy" id="2848612"/>
    <lineage>
        <taxon>Bacteria</taxon>
        <taxon>Pseudomonadati</taxon>
        <taxon>Pseudomonadota</taxon>
        <taxon>Gammaproteobacteria</taxon>
        <taxon>Chromatiales</taxon>
        <taxon>Chromatiaceae</taxon>
        <taxon>Arsukibacterium</taxon>
    </lineage>
</organism>
<dbReference type="InterPro" id="IPR010706">
    <property type="entry name" value="Fatty_acid_cis-trans_isomerase"/>
</dbReference>
<evidence type="ECO:0000256" key="3">
    <source>
        <dbReference type="PROSITE-ProRule" id="PRU00433"/>
    </source>
</evidence>
<evidence type="ECO:0000256" key="2">
    <source>
        <dbReference type="ARBA" id="ARBA00023004"/>
    </source>
</evidence>
<dbReference type="InterPro" id="IPR009056">
    <property type="entry name" value="Cyt_c-like_dom"/>
</dbReference>
<keyword evidence="2 3" id="KW-0408">Iron</keyword>
<name>A0ABS6MJL5_9GAMM</name>
<dbReference type="Pfam" id="PF06934">
    <property type="entry name" value="CTI"/>
    <property type="match status" value="1"/>
</dbReference>
<dbReference type="GO" id="GO:0016853">
    <property type="term" value="F:isomerase activity"/>
    <property type="evidence" value="ECO:0007669"/>
    <property type="project" value="UniProtKB-KW"/>
</dbReference>
<gene>
    <name evidence="5" type="ORF">KQY15_07800</name>
</gene>
<keyword evidence="1 3" id="KW-0479">Metal-binding</keyword>
<evidence type="ECO:0000313" key="6">
    <source>
        <dbReference type="Proteomes" id="UP000704611"/>
    </source>
</evidence>